<evidence type="ECO:0000256" key="1">
    <source>
        <dbReference type="ARBA" id="ARBA00000381"/>
    </source>
</evidence>
<dbReference type="RefSeq" id="WP_284216447.1">
    <property type="nucleotide sequence ID" value="NZ_BSOT01000005.1"/>
</dbReference>
<dbReference type="PROSITE" id="PS50889">
    <property type="entry name" value="S4"/>
    <property type="match status" value="1"/>
</dbReference>
<gene>
    <name evidence="11" type="primary">rluC</name>
    <name evidence="11" type="ORF">GCM10007852_10500</name>
</gene>
<evidence type="ECO:0000259" key="10">
    <source>
        <dbReference type="SMART" id="SM00363"/>
    </source>
</evidence>
<proteinExistence type="inferred from homology"/>
<evidence type="ECO:0000256" key="7">
    <source>
        <dbReference type="PIRSR" id="PIRSR606225-1"/>
    </source>
</evidence>
<comment type="catalytic activity">
    <reaction evidence="9">
        <text>a uridine in RNA = a pseudouridine in RNA</text>
        <dbReference type="Rhea" id="RHEA:48348"/>
        <dbReference type="Rhea" id="RHEA-COMP:12068"/>
        <dbReference type="Rhea" id="RHEA-COMP:12069"/>
        <dbReference type="ChEBI" id="CHEBI:65314"/>
        <dbReference type="ChEBI" id="CHEBI:65315"/>
    </reaction>
</comment>
<keyword evidence="6 9" id="KW-0413">Isomerase</keyword>
<dbReference type="InterPro" id="IPR006225">
    <property type="entry name" value="PsdUridine_synth_RluC/D"/>
</dbReference>
<dbReference type="GO" id="GO:0003723">
    <property type="term" value="F:RNA binding"/>
    <property type="evidence" value="ECO:0007669"/>
    <property type="project" value="UniProtKB-KW"/>
</dbReference>
<dbReference type="Gene3D" id="3.30.2350.10">
    <property type="entry name" value="Pseudouridine synthase"/>
    <property type="match status" value="1"/>
</dbReference>
<dbReference type="PANTHER" id="PTHR21600">
    <property type="entry name" value="MITOCHONDRIAL RNA PSEUDOURIDINE SYNTHASE"/>
    <property type="match status" value="1"/>
</dbReference>
<dbReference type="GO" id="GO:0160141">
    <property type="term" value="F:23S rRNA pseudouridine(955/2504/2580) synthase activity"/>
    <property type="evidence" value="ECO:0007669"/>
    <property type="project" value="UniProtKB-EC"/>
</dbReference>
<dbReference type="SUPFAM" id="SSF55120">
    <property type="entry name" value="Pseudouridine synthase"/>
    <property type="match status" value="1"/>
</dbReference>
<comment type="function">
    <text evidence="2">Responsible for synthesis of pseudouridine from uracil at positions 955, 2504 and 2580 in 23S ribosomal RNA.</text>
</comment>
<accession>A0AA37WHS9</accession>
<dbReference type="Gene3D" id="3.10.290.10">
    <property type="entry name" value="RNA-binding S4 domain"/>
    <property type="match status" value="1"/>
</dbReference>
<dbReference type="InterPro" id="IPR050188">
    <property type="entry name" value="RluA_PseudoU_synthase"/>
</dbReference>
<dbReference type="AlphaFoldDB" id="A0AA37WHS9"/>
<dbReference type="InterPro" id="IPR036986">
    <property type="entry name" value="S4_RNA-bd_sf"/>
</dbReference>
<evidence type="ECO:0000313" key="12">
    <source>
        <dbReference type="Proteomes" id="UP001156601"/>
    </source>
</evidence>
<dbReference type="PANTHER" id="PTHR21600:SF92">
    <property type="entry name" value="RIBOSOMAL LARGE SUBUNIT PSEUDOURIDINE SYNTHASE C"/>
    <property type="match status" value="1"/>
</dbReference>
<dbReference type="SUPFAM" id="SSF55174">
    <property type="entry name" value="Alpha-L RNA-binding motif"/>
    <property type="match status" value="1"/>
</dbReference>
<sequence>MTEKFQQVQILHITEDNQFQRIDNFLVTKLKGVPKSKVYRILRKGEVRVNKKRIKPDYKLQIDDQVRVPPIRLESNDAKKLPSNKVVELLNDSILYEDDRLIVLNKPSGIAVHGGSGLNYGVIEGLRASRKQHEFLELVHRLDRDTSGCLLIAKKRSALRSLHQQLRDNQVNKIYHALVRGYWPKTTQKVDAPLFKNTLQGGERMVQVNPEGKTSLTLYKVLRAHERMSLVECKPITGRTHQIRVHCLHAGHPIANDSKYGDKHFDLIVKDLDCNRLFLHAYQISFIHPHTEEKVTFTAPYDKQLKNVVTKWM</sequence>
<name>A0AA37WHS9_9ALTE</name>
<dbReference type="CDD" id="cd02869">
    <property type="entry name" value="PseudoU_synth_RluA_like"/>
    <property type="match status" value="1"/>
</dbReference>
<reference evidence="11" key="2">
    <citation type="submission" date="2023-01" db="EMBL/GenBank/DDBJ databases">
        <title>Draft genome sequence of Agaribacter marinus strain NBRC 110023.</title>
        <authorList>
            <person name="Sun Q."/>
            <person name="Mori K."/>
        </authorList>
    </citation>
    <scope>NUCLEOTIDE SEQUENCE</scope>
    <source>
        <strain evidence="11">NBRC 110023</strain>
    </source>
</reference>
<feature type="domain" description="RNA-binding S4" evidence="10">
    <location>
        <begin position="20"/>
        <end position="79"/>
    </location>
</feature>
<feature type="active site" evidence="7">
    <location>
        <position position="143"/>
    </location>
</feature>
<dbReference type="GO" id="GO:0000455">
    <property type="term" value="P:enzyme-directed rRNA pseudouridine synthesis"/>
    <property type="evidence" value="ECO:0007669"/>
    <property type="project" value="TreeGrafter"/>
</dbReference>
<evidence type="ECO:0000256" key="5">
    <source>
        <dbReference type="ARBA" id="ARBA00022884"/>
    </source>
</evidence>
<evidence type="ECO:0000256" key="2">
    <source>
        <dbReference type="ARBA" id="ARBA00002876"/>
    </source>
</evidence>
<comment type="similarity">
    <text evidence="3 9">Belongs to the pseudouridine synthase RluA family.</text>
</comment>
<dbReference type="InterPro" id="IPR006145">
    <property type="entry name" value="PsdUridine_synth_RsuA/RluA"/>
</dbReference>
<dbReference type="CDD" id="cd00165">
    <property type="entry name" value="S4"/>
    <property type="match status" value="1"/>
</dbReference>
<dbReference type="Pfam" id="PF00849">
    <property type="entry name" value="PseudoU_synth_2"/>
    <property type="match status" value="1"/>
</dbReference>
<dbReference type="EMBL" id="BSOT01000005">
    <property type="protein sequence ID" value="GLR70142.1"/>
    <property type="molecule type" value="Genomic_DNA"/>
</dbReference>
<dbReference type="InterPro" id="IPR002942">
    <property type="entry name" value="S4_RNA-bd"/>
</dbReference>
<dbReference type="InterPro" id="IPR006224">
    <property type="entry name" value="PsdUridine_synth_RluA-like_CS"/>
</dbReference>
<keyword evidence="4" id="KW-0698">rRNA processing</keyword>
<protein>
    <recommendedName>
        <fullName evidence="9">Pseudouridine synthase</fullName>
        <ecNumber evidence="9">5.4.99.-</ecNumber>
    </recommendedName>
</protein>
<dbReference type="NCBIfam" id="TIGR00005">
    <property type="entry name" value="rluA_subfam"/>
    <property type="match status" value="1"/>
</dbReference>
<dbReference type="SMART" id="SM00363">
    <property type="entry name" value="S4"/>
    <property type="match status" value="1"/>
</dbReference>
<keyword evidence="5 8" id="KW-0694">RNA-binding</keyword>
<dbReference type="EC" id="5.4.99.-" evidence="9"/>
<dbReference type="Proteomes" id="UP001156601">
    <property type="component" value="Unassembled WGS sequence"/>
</dbReference>
<keyword evidence="12" id="KW-1185">Reference proteome</keyword>
<dbReference type="InterPro" id="IPR020103">
    <property type="entry name" value="PsdUridine_synth_cat_dom_sf"/>
</dbReference>
<evidence type="ECO:0000256" key="6">
    <source>
        <dbReference type="ARBA" id="ARBA00023235"/>
    </source>
</evidence>
<evidence type="ECO:0000256" key="8">
    <source>
        <dbReference type="PROSITE-ProRule" id="PRU00182"/>
    </source>
</evidence>
<evidence type="ECO:0000256" key="4">
    <source>
        <dbReference type="ARBA" id="ARBA00022552"/>
    </source>
</evidence>
<reference evidence="11" key="1">
    <citation type="journal article" date="2014" name="Int. J. Syst. Evol. Microbiol.">
        <title>Complete genome sequence of Corynebacterium casei LMG S-19264T (=DSM 44701T), isolated from a smear-ripened cheese.</title>
        <authorList>
            <consortium name="US DOE Joint Genome Institute (JGI-PGF)"/>
            <person name="Walter F."/>
            <person name="Albersmeier A."/>
            <person name="Kalinowski J."/>
            <person name="Ruckert C."/>
        </authorList>
    </citation>
    <scope>NUCLEOTIDE SEQUENCE</scope>
    <source>
        <strain evidence="11">NBRC 110023</strain>
    </source>
</reference>
<dbReference type="PROSITE" id="PS01129">
    <property type="entry name" value="PSI_RLU"/>
    <property type="match status" value="1"/>
</dbReference>
<comment type="catalytic activity">
    <reaction evidence="1">
        <text>uridine(955/2504/2580) in 23S rRNA = pseudouridine(955/2504/2580) in 23S rRNA</text>
        <dbReference type="Rhea" id="RHEA:42528"/>
        <dbReference type="Rhea" id="RHEA-COMP:10099"/>
        <dbReference type="Rhea" id="RHEA-COMP:10100"/>
        <dbReference type="ChEBI" id="CHEBI:65314"/>
        <dbReference type="ChEBI" id="CHEBI:65315"/>
        <dbReference type="EC" id="5.4.99.24"/>
    </reaction>
</comment>
<dbReference type="NCBIfam" id="NF008249">
    <property type="entry name" value="PRK11025.1"/>
    <property type="match status" value="1"/>
</dbReference>
<comment type="caution">
    <text evidence="11">The sequence shown here is derived from an EMBL/GenBank/DDBJ whole genome shotgun (WGS) entry which is preliminary data.</text>
</comment>
<evidence type="ECO:0000256" key="3">
    <source>
        <dbReference type="ARBA" id="ARBA00010876"/>
    </source>
</evidence>
<organism evidence="11 12">
    <name type="scientific">Agaribacter marinus</name>
    <dbReference type="NCBI Taxonomy" id="1431249"/>
    <lineage>
        <taxon>Bacteria</taxon>
        <taxon>Pseudomonadati</taxon>
        <taxon>Pseudomonadota</taxon>
        <taxon>Gammaproteobacteria</taxon>
        <taxon>Alteromonadales</taxon>
        <taxon>Alteromonadaceae</taxon>
        <taxon>Agaribacter</taxon>
    </lineage>
</organism>
<evidence type="ECO:0000256" key="9">
    <source>
        <dbReference type="RuleBase" id="RU362028"/>
    </source>
</evidence>
<dbReference type="Pfam" id="PF01479">
    <property type="entry name" value="S4"/>
    <property type="match status" value="1"/>
</dbReference>
<evidence type="ECO:0000313" key="11">
    <source>
        <dbReference type="EMBL" id="GLR70142.1"/>
    </source>
</evidence>